<reference evidence="1" key="1">
    <citation type="journal article" date="2015" name="Nature">
        <title>Complex archaea that bridge the gap between prokaryotes and eukaryotes.</title>
        <authorList>
            <person name="Spang A."/>
            <person name="Saw J.H."/>
            <person name="Jorgensen S.L."/>
            <person name="Zaremba-Niedzwiedzka K."/>
            <person name="Martijn J."/>
            <person name="Lind A.E."/>
            <person name="van Eijk R."/>
            <person name="Schleper C."/>
            <person name="Guy L."/>
            <person name="Ettema T.J."/>
        </authorList>
    </citation>
    <scope>NUCLEOTIDE SEQUENCE</scope>
</reference>
<protein>
    <submittedName>
        <fullName evidence="1">Uncharacterized protein</fullName>
    </submittedName>
</protein>
<name>A0A0F9Q9Z2_9ZZZZ</name>
<organism evidence="1">
    <name type="scientific">marine sediment metagenome</name>
    <dbReference type="NCBI Taxonomy" id="412755"/>
    <lineage>
        <taxon>unclassified sequences</taxon>
        <taxon>metagenomes</taxon>
        <taxon>ecological metagenomes</taxon>
    </lineage>
</organism>
<dbReference type="AlphaFoldDB" id="A0A0F9Q9Z2"/>
<evidence type="ECO:0000313" key="1">
    <source>
        <dbReference type="EMBL" id="KKN39314.1"/>
    </source>
</evidence>
<proteinExistence type="predicted"/>
<sequence>MIYGFSKICNNQSGRESLHIATKAVIDKIEVDGPSEGFINEGSLPRLWDWTLVDDWTEDLEIAEIAVAIIKYNCIRQDIAQLLK</sequence>
<comment type="caution">
    <text evidence="1">The sequence shown here is derived from an EMBL/GenBank/DDBJ whole genome shotgun (WGS) entry which is preliminary data.</text>
</comment>
<accession>A0A0F9Q9Z2</accession>
<gene>
    <name evidence="1" type="ORF">LCGC14_0744660</name>
</gene>
<dbReference type="EMBL" id="LAZR01001771">
    <property type="protein sequence ID" value="KKN39314.1"/>
    <property type="molecule type" value="Genomic_DNA"/>
</dbReference>